<feature type="transmembrane region" description="Helical" evidence="5">
    <location>
        <begin position="33"/>
        <end position="54"/>
    </location>
</feature>
<keyword evidence="3 5" id="KW-1133">Transmembrane helix</keyword>
<keyword evidence="7" id="KW-1185">Reference proteome</keyword>
<dbReference type="InterPro" id="IPR011701">
    <property type="entry name" value="MFS"/>
</dbReference>
<protein>
    <recommendedName>
        <fullName evidence="8">Major facilitator superfamily (MFS) profile domain-containing protein</fullName>
    </recommendedName>
</protein>
<evidence type="ECO:0000256" key="5">
    <source>
        <dbReference type="SAM" id="Phobius"/>
    </source>
</evidence>
<evidence type="ECO:0000256" key="2">
    <source>
        <dbReference type="ARBA" id="ARBA00022692"/>
    </source>
</evidence>
<feature type="transmembrane region" description="Helical" evidence="5">
    <location>
        <begin position="74"/>
        <end position="95"/>
    </location>
</feature>
<proteinExistence type="predicted"/>
<gene>
    <name evidence="6" type="ORF">WHR41_01247</name>
</gene>
<name>A0AB34KZD5_9PEZI</name>
<dbReference type="Proteomes" id="UP000803884">
    <property type="component" value="Unassembled WGS sequence"/>
</dbReference>
<feature type="transmembrane region" description="Helical" evidence="5">
    <location>
        <begin position="342"/>
        <end position="366"/>
    </location>
</feature>
<feature type="transmembrane region" description="Helical" evidence="5">
    <location>
        <begin position="302"/>
        <end position="322"/>
    </location>
</feature>
<dbReference type="InterPro" id="IPR036259">
    <property type="entry name" value="MFS_trans_sf"/>
</dbReference>
<feature type="transmembrane region" description="Helical" evidence="5">
    <location>
        <begin position="402"/>
        <end position="424"/>
    </location>
</feature>
<evidence type="ECO:0000313" key="6">
    <source>
        <dbReference type="EMBL" id="KAL1590115.1"/>
    </source>
</evidence>
<sequence>MAKERVLSTETSDEPDPKALQQAYRFNSIWTEVGFCFALCMTQFLAEYLISGFALQLPLLSQRNPDFANQDTSVLWPASLLSLVMSAMLLIFARLSDMFGGYWFFLFGLAWLTIWTLIPGCTTSITVLNCARAMQGLALAAFMPSTFAIMGRLYVPGRRKTVIISIYSGWAPLGFFGGFIVAGALGSHLSDYYFFIGAILSALTGFVAWMTIPKSLTAVRNHNIKMDWIGSFFMVSGLLLLCYALAAEPYANEHSDTDGFATAIVLGPLVSGVACLVAASIVEWKLAKSPLVPLSFFKSWSVVWLSLACMCFYACFGVWLYYTVDYFQNPLANTSNLSRNQVALAIWYLPMAIAGLVCCVILGPLLQIVHMKILLLFTGCTWITAPVILAVSSLPLSYWANAFPSILCATIGINLTFTISIVYLTAVQPPGLQGLCGAMCSIFLGLAFAFSLPIGQIIMTKVSGKNWMIDAHRGAAAYDEDDRRSMVLGYRASFIYAAVSAGLGLVLCALGVKIPSVLSIRQRRQQRDGGAKERVACDE</sequence>
<feature type="transmembrane region" description="Helical" evidence="5">
    <location>
        <begin position="494"/>
        <end position="514"/>
    </location>
</feature>
<dbReference type="Pfam" id="PF07690">
    <property type="entry name" value="MFS_1"/>
    <property type="match status" value="1"/>
</dbReference>
<dbReference type="GO" id="GO:0016020">
    <property type="term" value="C:membrane"/>
    <property type="evidence" value="ECO:0007669"/>
    <property type="project" value="UniProtKB-SubCell"/>
</dbReference>
<evidence type="ECO:0000256" key="4">
    <source>
        <dbReference type="ARBA" id="ARBA00023136"/>
    </source>
</evidence>
<dbReference type="GO" id="GO:0022857">
    <property type="term" value="F:transmembrane transporter activity"/>
    <property type="evidence" value="ECO:0007669"/>
    <property type="project" value="InterPro"/>
</dbReference>
<feature type="transmembrane region" description="Helical" evidence="5">
    <location>
        <begin position="162"/>
        <end position="186"/>
    </location>
</feature>
<comment type="subcellular location">
    <subcellularLocation>
        <location evidence="1">Membrane</location>
        <topology evidence="1">Multi-pass membrane protein</topology>
    </subcellularLocation>
</comment>
<feature type="transmembrane region" description="Helical" evidence="5">
    <location>
        <begin position="102"/>
        <end position="127"/>
    </location>
</feature>
<feature type="transmembrane region" description="Helical" evidence="5">
    <location>
        <begin position="436"/>
        <end position="458"/>
    </location>
</feature>
<dbReference type="SUPFAM" id="SSF103473">
    <property type="entry name" value="MFS general substrate transporter"/>
    <property type="match status" value="1"/>
</dbReference>
<feature type="transmembrane region" description="Helical" evidence="5">
    <location>
        <begin position="373"/>
        <end position="396"/>
    </location>
</feature>
<feature type="transmembrane region" description="Helical" evidence="5">
    <location>
        <begin position="133"/>
        <end position="155"/>
    </location>
</feature>
<evidence type="ECO:0000256" key="3">
    <source>
        <dbReference type="ARBA" id="ARBA00022989"/>
    </source>
</evidence>
<feature type="transmembrane region" description="Helical" evidence="5">
    <location>
        <begin position="224"/>
        <end position="247"/>
    </location>
</feature>
<organism evidence="6 7">
    <name type="scientific">Cladosporium halotolerans</name>
    <dbReference type="NCBI Taxonomy" id="1052096"/>
    <lineage>
        <taxon>Eukaryota</taxon>
        <taxon>Fungi</taxon>
        <taxon>Dikarya</taxon>
        <taxon>Ascomycota</taxon>
        <taxon>Pezizomycotina</taxon>
        <taxon>Dothideomycetes</taxon>
        <taxon>Dothideomycetidae</taxon>
        <taxon>Cladosporiales</taxon>
        <taxon>Cladosporiaceae</taxon>
        <taxon>Cladosporium</taxon>
    </lineage>
</organism>
<evidence type="ECO:0000256" key="1">
    <source>
        <dbReference type="ARBA" id="ARBA00004141"/>
    </source>
</evidence>
<accession>A0AB34KZD5</accession>
<dbReference type="RefSeq" id="XP_069233220.1">
    <property type="nucleotide sequence ID" value="XM_069369853.1"/>
</dbReference>
<feature type="transmembrane region" description="Helical" evidence="5">
    <location>
        <begin position="192"/>
        <end position="212"/>
    </location>
</feature>
<evidence type="ECO:0008006" key="8">
    <source>
        <dbReference type="Google" id="ProtNLM"/>
    </source>
</evidence>
<keyword evidence="2 5" id="KW-0812">Transmembrane</keyword>
<dbReference type="Gene3D" id="1.20.1250.20">
    <property type="entry name" value="MFS general substrate transporter like domains"/>
    <property type="match status" value="1"/>
</dbReference>
<dbReference type="AlphaFoldDB" id="A0AB34KZD5"/>
<reference evidence="6 7" key="1">
    <citation type="journal article" date="2020" name="Microbiol. Resour. Announc.">
        <title>Draft Genome Sequence of a Cladosporium Species Isolated from the Mesophotic Ascidian Didemnum maculosum.</title>
        <authorList>
            <person name="Gioti A."/>
            <person name="Siaperas R."/>
            <person name="Nikolaivits E."/>
            <person name="Le Goff G."/>
            <person name="Ouazzani J."/>
            <person name="Kotoulas G."/>
            <person name="Topakas E."/>
        </authorList>
    </citation>
    <scope>NUCLEOTIDE SEQUENCE [LARGE SCALE GENOMIC DNA]</scope>
    <source>
        <strain evidence="6 7">TM138-S3</strain>
    </source>
</reference>
<evidence type="ECO:0000313" key="7">
    <source>
        <dbReference type="Proteomes" id="UP000803884"/>
    </source>
</evidence>
<comment type="caution">
    <text evidence="6">The sequence shown here is derived from an EMBL/GenBank/DDBJ whole genome shotgun (WGS) entry which is preliminary data.</text>
</comment>
<dbReference type="PANTHER" id="PTHR42718">
    <property type="entry name" value="MAJOR FACILITATOR SUPERFAMILY MULTIDRUG TRANSPORTER MFSC"/>
    <property type="match status" value="1"/>
</dbReference>
<dbReference type="EMBL" id="JAAQHG020000003">
    <property type="protein sequence ID" value="KAL1590115.1"/>
    <property type="molecule type" value="Genomic_DNA"/>
</dbReference>
<keyword evidence="4 5" id="KW-0472">Membrane</keyword>
<dbReference type="Gene3D" id="1.20.1720.10">
    <property type="entry name" value="Multidrug resistance protein D"/>
    <property type="match status" value="1"/>
</dbReference>
<dbReference type="GeneID" id="96002691"/>
<feature type="transmembrane region" description="Helical" evidence="5">
    <location>
        <begin position="259"/>
        <end position="282"/>
    </location>
</feature>
<dbReference type="PANTHER" id="PTHR42718:SF11">
    <property type="entry name" value="MAJOR FACILITATOR SUPERFAMILY (MFS) PROFILE DOMAIN-CONTAINING PROTEIN"/>
    <property type="match status" value="1"/>
</dbReference>